<keyword evidence="1" id="KW-0472">Membrane</keyword>
<dbReference type="KEGG" id="mtw:CQW49_12445"/>
<name>A0A2D2D0S0_METT3</name>
<feature type="transmembrane region" description="Helical" evidence="1">
    <location>
        <begin position="37"/>
        <end position="58"/>
    </location>
</feature>
<dbReference type="PANTHER" id="PTHR30373:SF8">
    <property type="entry name" value="BLL7265 PROTEIN"/>
    <property type="match status" value="1"/>
</dbReference>
<evidence type="ECO:0000313" key="4">
    <source>
        <dbReference type="Proteomes" id="UP000230709"/>
    </source>
</evidence>
<reference evidence="4" key="1">
    <citation type="submission" date="2017-10" db="EMBL/GenBank/DDBJ databases">
        <title>Completed PacBio SMRT sequence of Methylosinus trichosporium OB3b reveals presence of a third large plasmid.</title>
        <authorList>
            <person name="Charles T.C."/>
            <person name="Lynch M.D.J."/>
            <person name="Heil J.R."/>
            <person name="Cheng J."/>
        </authorList>
    </citation>
    <scope>NUCLEOTIDE SEQUENCE [LARGE SCALE GENOMIC DNA]</scope>
    <source>
        <strain evidence="4">OB3b</strain>
    </source>
</reference>
<feature type="domain" description="TPM" evidence="2">
    <location>
        <begin position="107"/>
        <end position="179"/>
    </location>
</feature>
<dbReference type="Gene3D" id="3.10.310.50">
    <property type="match status" value="1"/>
</dbReference>
<gene>
    <name evidence="3" type="ORF">CQW49_12445</name>
</gene>
<dbReference type="RefSeq" id="WP_003609355.1">
    <property type="nucleotide sequence ID" value="NZ_ADVE02000001.1"/>
</dbReference>
<protein>
    <recommendedName>
        <fullName evidence="2">TPM domain-containing protein</fullName>
    </recommendedName>
</protein>
<evidence type="ECO:0000313" key="3">
    <source>
        <dbReference type="EMBL" id="ATQ68601.1"/>
    </source>
</evidence>
<dbReference type="Pfam" id="PF04536">
    <property type="entry name" value="TPM_phosphatase"/>
    <property type="match status" value="1"/>
</dbReference>
<dbReference type="PANTHER" id="PTHR30373">
    <property type="entry name" value="UPF0603 PROTEIN YGCG"/>
    <property type="match status" value="1"/>
</dbReference>
<dbReference type="STRING" id="595536.GCA_000178815_02678"/>
<feature type="transmembrane region" description="Helical" evidence="1">
    <location>
        <begin position="64"/>
        <end position="84"/>
    </location>
</feature>
<dbReference type="InterPro" id="IPR007621">
    <property type="entry name" value="TPM_dom"/>
</dbReference>
<keyword evidence="4" id="KW-1185">Reference proteome</keyword>
<keyword evidence="1" id="KW-0812">Transmembrane</keyword>
<dbReference type="AlphaFoldDB" id="A0A2D2D0S0"/>
<keyword evidence="1" id="KW-1133">Transmembrane helix</keyword>
<evidence type="ECO:0000256" key="1">
    <source>
        <dbReference type="SAM" id="Phobius"/>
    </source>
</evidence>
<evidence type="ECO:0000259" key="2">
    <source>
        <dbReference type="Pfam" id="PF04536"/>
    </source>
</evidence>
<dbReference type="EMBL" id="CP023737">
    <property type="protein sequence ID" value="ATQ68601.1"/>
    <property type="molecule type" value="Genomic_DNA"/>
</dbReference>
<organism evidence="3 4">
    <name type="scientific">Methylosinus trichosporium (strain ATCC 35070 / NCIMB 11131 / UNIQEM 75 / OB3b)</name>
    <dbReference type="NCBI Taxonomy" id="595536"/>
    <lineage>
        <taxon>Bacteria</taxon>
        <taxon>Pseudomonadati</taxon>
        <taxon>Pseudomonadota</taxon>
        <taxon>Alphaproteobacteria</taxon>
        <taxon>Hyphomicrobiales</taxon>
        <taxon>Methylocystaceae</taxon>
        <taxon>Methylosinus</taxon>
    </lineage>
</organism>
<dbReference type="Proteomes" id="UP000230709">
    <property type="component" value="Chromosome"/>
</dbReference>
<sequence>MPISNADQARISAAIHAAEQKTAAEIVCVLARRSSDYLYVAPLWAALMALIAPWPLVIFTRLDIRTILVIQTLIFVVITLILSYPRFRLAATPRAVKRARAHRASIEQFFTRGVAGTRERTGVLIFVSLGERYARVVADEGIAVKISDEQWRCALDLLLAEVRRGRIADGFVAGIEECARLLAQHVPPGGAEELPDRIYVI</sequence>
<accession>A0A2D2D0S0</accession>
<proteinExistence type="predicted"/>